<organism evidence="1 2">
    <name type="scientific">Cryptosporangium minutisporangium</name>
    <dbReference type="NCBI Taxonomy" id="113569"/>
    <lineage>
        <taxon>Bacteria</taxon>
        <taxon>Bacillati</taxon>
        <taxon>Actinomycetota</taxon>
        <taxon>Actinomycetes</taxon>
        <taxon>Cryptosporangiales</taxon>
        <taxon>Cryptosporangiaceae</taxon>
        <taxon>Cryptosporangium</taxon>
    </lineage>
</organism>
<accession>A0ABP6SW29</accession>
<dbReference type="EMBL" id="BAAAYN010000015">
    <property type="protein sequence ID" value="GAA3386336.1"/>
    <property type="molecule type" value="Genomic_DNA"/>
</dbReference>
<reference evidence="2" key="1">
    <citation type="journal article" date="2019" name="Int. J. Syst. Evol. Microbiol.">
        <title>The Global Catalogue of Microorganisms (GCM) 10K type strain sequencing project: providing services to taxonomists for standard genome sequencing and annotation.</title>
        <authorList>
            <consortium name="The Broad Institute Genomics Platform"/>
            <consortium name="The Broad Institute Genome Sequencing Center for Infectious Disease"/>
            <person name="Wu L."/>
            <person name="Ma J."/>
        </authorList>
    </citation>
    <scope>NUCLEOTIDE SEQUENCE [LARGE SCALE GENOMIC DNA]</scope>
    <source>
        <strain evidence="2">JCM 9458</strain>
    </source>
</reference>
<proteinExistence type="predicted"/>
<protein>
    <submittedName>
        <fullName evidence="1">Uncharacterized protein</fullName>
    </submittedName>
</protein>
<name>A0ABP6SW29_9ACTN</name>
<dbReference type="Proteomes" id="UP001501676">
    <property type="component" value="Unassembled WGS sequence"/>
</dbReference>
<gene>
    <name evidence="1" type="ORF">GCM10020369_23260</name>
</gene>
<dbReference type="RefSeq" id="WP_345728055.1">
    <property type="nucleotide sequence ID" value="NZ_BAAAYN010000015.1"/>
</dbReference>
<comment type="caution">
    <text evidence="1">The sequence shown here is derived from an EMBL/GenBank/DDBJ whole genome shotgun (WGS) entry which is preliminary data.</text>
</comment>
<keyword evidence="2" id="KW-1185">Reference proteome</keyword>
<evidence type="ECO:0000313" key="2">
    <source>
        <dbReference type="Proteomes" id="UP001501676"/>
    </source>
</evidence>
<evidence type="ECO:0000313" key="1">
    <source>
        <dbReference type="EMBL" id="GAA3386336.1"/>
    </source>
</evidence>
<sequence length="224" mass="24720">MPHSALTVVCLPAGVSTSTPLAAAEAALAATPPTVQLDSLGSAAHFLARPRRRCGFRVRSAQRVTPGGPVGQLDLDTMRTSTYQRYAYRWAIWNQVVASTRPAQPYWTFLDRHAAGPDRYPLEQAQQDYLTQQRVLAMRTYNALPHRAIELPTSHLEAFQLGPQGYAHLGWLSAVPGDRLLCPDGTYLACETDQLSARLDYLTGANQHLTAMREDDVLVALRTH</sequence>